<organism evidence="3 4">
    <name type="scientific">Homarus americanus</name>
    <name type="common">American lobster</name>
    <dbReference type="NCBI Taxonomy" id="6706"/>
    <lineage>
        <taxon>Eukaryota</taxon>
        <taxon>Metazoa</taxon>
        <taxon>Ecdysozoa</taxon>
        <taxon>Arthropoda</taxon>
        <taxon>Crustacea</taxon>
        <taxon>Multicrustacea</taxon>
        <taxon>Malacostraca</taxon>
        <taxon>Eumalacostraca</taxon>
        <taxon>Eucarida</taxon>
        <taxon>Decapoda</taxon>
        <taxon>Pleocyemata</taxon>
        <taxon>Astacidea</taxon>
        <taxon>Nephropoidea</taxon>
        <taxon>Nephropidae</taxon>
        <taxon>Homarus</taxon>
    </lineage>
</organism>
<evidence type="ECO:0000259" key="2">
    <source>
        <dbReference type="Pfam" id="PF02114"/>
    </source>
</evidence>
<accession>A0A8J5JE29</accession>
<dbReference type="SUPFAM" id="SSF52833">
    <property type="entry name" value="Thioredoxin-like"/>
    <property type="match status" value="1"/>
</dbReference>
<dbReference type="InterPro" id="IPR036249">
    <property type="entry name" value="Thioredoxin-like_sf"/>
</dbReference>
<evidence type="ECO:0000256" key="1">
    <source>
        <dbReference type="ARBA" id="ARBA00009686"/>
    </source>
</evidence>
<dbReference type="EMBL" id="JAHLQT010042381">
    <property type="protein sequence ID" value="KAG7155249.1"/>
    <property type="molecule type" value="Genomic_DNA"/>
</dbReference>
<gene>
    <name evidence="3" type="primary">viaf-L</name>
    <name evidence="3" type="ORF">Hamer_G022471</name>
</gene>
<dbReference type="Pfam" id="PF02114">
    <property type="entry name" value="Phosducin"/>
    <property type="match status" value="1"/>
</dbReference>
<comment type="caution">
    <text evidence="3">The sequence shown here is derived from an EMBL/GenBank/DDBJ whole genome shotgun (WGS) entry which is preliminary data.</text>
</comment>
<dbReference type="CDD" id="cd02988">
    <property type="entry name" value="Phd_like_VIAF"/>
    <property type="match status" value="1"/>
</dbReference>
<evidence type="ECO:0000313" key="4">
    <source>
        <dbReference type="Proteomes" id="UP000747542"/>
    </source>
</evidence>
<name>A0A8J5JE29_HOMAM</name>
<proteinExistence type="inferred from homology"/>
<dbReference type="GO" id="GO:0006457">
    <property type="term" value="P:protein folding"/>
    <property type="evidence" value="ECO:0007669"/>
    <property type="project" value="TreeGrafter"/>
</dbReference>
<reference evidence="3" key="1">
    <citation type="journal article" date="2021" name="Sci. Adv.">
        <title>The American lobster genome reveals insights on longevity, neural, and immune adaptations.</title>
        <authorList>
            <person name="Polinski J.M."/>
            <person name="Zimin A.V."/>
            <person name="Clark K.F."/>
            <person name="Kohn A.B."/>
            <person name="Sadowski N."/>
            <person name="Timp W."/>
            <person name="Ptitsyn A."/>
            <person name="Khanna P."/>
            <person name="Romanova D.Y."/>
            <person name="Williams P."/>
            <person name="Greenwood S.J."/>
            <person name="Moroz L.L."/>
            <person name="Walt D.R."/>
            <person name="Bodnar A.G."/>
        </authorList>
    </citation>
    <scope>NUCLEOTIDE SEQUENCE</scope>
    <source>
        <strain evidence="3">GMGI-L3</strain>
    </source>
</reference>
<evidence type="ECO:0000313" key="3">
    <source>
        <dbReference type="EMBL" id="KAG7155249.1"/>
    </source>
</evidence>
<feature type="domain" description="Phosducin" evidence="2">
    <location>
        <begin position="96"/>
        <end position="256"/>
    </location>
</feature>
<keyword evidence="4" id="KW-1185">Reference proteome</keyword>
<dbReference type="InterPro" id="IPR024253">
    <property type="entry name" value="Phosducin_thioredoxin-like_dom"/>
</dbReference>
<dbReference type="PANTHER" id="PTHR45809">
    <property type="entry name" value="VIRAL IAP-ASSOCIATED FACTOR HOMOLOG"/>
    <property type="match status" value="1"/>
</dbReference>
<dbReference type="GO" id="GO:0005737">
    <property type="term" value="C:cytoplasm"/>
    <property type="evidence" value="ECO:0007669"/>
    <property type="project" value="TreeGrafter"/>
</dbReference>
<dbReference type="AlphaFoldDB" id="A0A8J5JE29"/>
<dbReference type="Proteomes" id="UP000747542">
    <property type="component" value="Unassembled WGS sequence"/>
</dbReference>
<dbReference type="InterPro" id="IPR051498">
    <property type="entry name" value="Phosducin-like_chap/apop_reg"/>
</dbReference>
<dbReference type="PANTHER" id="PTHR45809:SF3">
    <property type="entry name" value="VIRAL IAP-ASSOCIATED FACTOR HOMOLOG"/>
    <property type="match status" value="1"/>
</dbReference>
<protein>
    <submittedName>
        <fullName evidence="3">Viral IAP-associated factor-like</fullName>
    </submittedName>
</protein>
<dbReference type="Gene3D" id="3.40.30.10">
    <property type="entry name" value="Glutaredoxin"/>
    <property type="match status" value="1"/>
</dbReference>
<sequence length="300" mass="33892">MAGHDWEDKVATNAITTTITTATSTTPNPSTPLNKALYNTPSILHQQGTLHLLSLAAKHSKNTEEDTEWNDILRQKGILPPKEPEVTEEALTEMLEQTIQEKQSADARLGKLSLDELDELEDDEDEVILLEYRRKRIAEMKAEAELCKFGEVGEISAQDYVEKVNSAGPGIWVFLHLYKQGIPLCDLINQHISRLAAKYPQVKFLKSISTTCIPNFQDRNLPAIFVYFEGQLKRQFIGVAEVGGDRVKYEELEWILSRTGGFKTDLESDPRGPRVKDVLLNSIRGYKDDDDENDSDEGDW</sequence>
<comment type="similarity">
    <text evidence="1">Belongs to the phosducin family.</text>
</comment>